<dbReference type="Proteomes" id="UP000199170">
    <property type="component" value="Unassembled WGS sequence"/>
</dbReference>
<organism evidence="1 2">
    <name type="scientific">Halobellus clavatus</name>
    <dbReference type="NCBI Taxonomy" id="660517"/>
    <lineage>
        <taxon>Archaea</taxon>
        <taxon>Methanobacteriati</taxon>
        <taxon>Methanobacteriota</taxon>
        <taxon>Stenosarchaea group</taxon>
        <taxon>Halobacteria</taxon>
        <taxon>Halobacteriales</taxon>
        <taxon>Haloferacaceae</taxon>
        <taxon>Halobellus</taxon>
    </lineage>
</organism>
<reference evidence="2" key="1">
    <citation type="submission" date="2016-10" db="EMBL/GenBank/DDBJ databases">
        <authorList>
            <person name="Varghese N."/>
            <person name="Submissions S."/>
        </authorList>
    </citation>
    <scope>NUCLEOTIDE SEQUENCE [LARGE SCALE GENOMIC DNA]</scope>
    <source>
        <strain evidence="2">CGMCC 1.10118</strain>
    </source>
</reference>
<protein>
    <submittedName>
        <fullName evidence="1">Uncharacterized protein</fullName>
    </submittedName>
</protein>
<dbReference type="OrthoDB" id="263268at2157"/>
<proteinExistence type="predicted"/>
<keyword evidence="2" id="KW-1185">Reference proteome</keyword>
<dbReference type="AlphaFoldDB" id="A0A1H3F2G7"/>
<dbReference type="RefSeq" id="WP_089766341.1">
    <property type="nucleotide sequence ID" value="NZ_FNPB01000003.1"/>
</dbReference>
<accession>A0A1H3F2G7</accession>
<name>A0A1H3F2G7_9EURY</name>
<dbReference type="EMBL" id="FNPB01000003">
    <property type="protein sequence ID" value="SDX85037.1"/>
    <property type="molecule type" value="Genomic_DNA"/>
</dbReference>
<evidence type="ECO:0000313" key="1">
    <source>
        <dbReference type="EMBL" id="SDX85037.1"/>
    </source>
</evidence>
<sequence>MPISDDEWESGREWTDTERAVAEFLDAVAPRAYAVAELHQLFVDGGTVTVPESDESGLDVVRDEDAEQEFDSDTSRVDVAPMDVTERELRAAANGLRDAEYLDSKAIRTADGFVTHYRRCDCGMF</sequence>
<gene>
    <name evidence="1" type="ORF">SAMN04487946_10395</name>
</gene>
<evidence type="ECO:0000313" key="2">
    <source>
        <dbReference type="Proteomes" id="UP000199170"/>
    </source>
</evidence>
<dbReference type="STRING" id="660517.SAMN04487946_10395"/>